<protein>
    <submittedName>
        <fullName evidence="2">Uncharacterized protein</fullName>
    </submittedName>
</protein>
<comment type="caution">
    <text evidence="2">The sequence shown here is derived from an EMBL/GenBank/DDBJ whole genome shotgun (WGS) entry which is preliminary data.</text>
</comment>
<keyword evidence="3" id="KW-1185">Reference proteome</keyword>
<evidence type="ECO:0000313" key="3">
    <source>
        <dbReference type="Proteomes" id="UP000287171"/>
    </source>
</evidence>
<organism evidence="2 3">
    <name type="scientific">Dictyobacter alpinus</name>
    <dbReference type="NCBI Taxonomy" id="2014873"/>
    <lineage>
        <taxon>Bacteria</taxon>
        <taxon>Bacillati</taxon>
        <taxon>Chloroflexota</taxon>
        <taxon>Ktedonobacteria</taxon>
        <taxon>Ktedonobacterales</taxon>
        <taxon>Dictyobacteraceae</taxon>
        <taxon>Dictyobacter</taxon>
    </lineage>
</organism>
<dbReference type="EMBL" id="BIFT01000001">
    <property type="protein sequence ID" value="GCE27990.1"/>
    <property type="molecule type" value="Genomic_DNA"/>
</dbReference>
<keyword evidence="1" id="KW-0472">Membrane</keyword>
<proteinExistence type="predicted"/>
<keyword evidence="1" id="KW-1133">Transmembrane helix</keyword>
<feature type="transmembrane region" description="Helical" evidence="1">
    <location>
        <begin position="29"/>
        <end position="48"/>
    </location>
</feature>
<accession>A0A402B9J8</accession>
<name>A0A402B9J8_9CHLR</name>
<evidence type="ECO:0000256" key="1">
    <source>
        <dbReference type="SAM" id="Phobius"/>
    </source>
</evidence>
<gene>
    <name evidence="2" type="ORF">KDA_34740</name>
</gene>
<evidence type="ECO:0000313" key="2">
    <source>
        <dbReference type="EMBL" id="GCE27990.1"/>
    </source>
</evidence>
<sequence length="68" mass="7614">MVTERDVMGGELVVCAATLVRGTFAAARAAATIFIYSFMVFCYFCVFIDIENTEKTDVSGYVRLFLLR</sequence>
<keyword evidence="1" id="KW-0812">Transmembrane</keyword>
<dbReference type="Proteomes" id="UP000287171">
    <property type="component" value="Unassembled WGS sequence"/>
</dbReference>
<dbReference type="AlphaFoldDB" id="A0A402B9J8"/>
<reference evidence="3" key="1">
    <citation type="submission" date="2018-12" db="EMBL/GenBank/DDBJ databases">
        <title>Tengunoibacter tsumagoiensis gen. nov., sp. nov., Dictyobacter kobayashii sp. nov., D. alpinus sp. nov., and D. joshuensis sp. nov. and description of Dictyobacteraceae fam. nov. within the order Ktedonobacterales isolated from Tengu-no-mugimeshi.</title>
        <authorList>
            <person name="Wang C.M."/>
            <person name="Zheng Y."/>
            <person name="Sakai Y."/>
            <person name="Toyoda A."/>
            <person name="Minakuchi Y."/>
            <person name="Abe K."/>
            <person name="Yokota A."/>
            <person name="Yabe S."/>
        </authorList>
    </citation>
    <scope>NUCLEOTIDE SEQUENCE [LARGE SCALE GENOMIC DNA]</scope>
    <source>
        <strain evidence="3">Uno16</strain>
    </source>
</reference>